<dbReference type="InterPro" id="IPR029045">
    <property type="entry name" value="ClpP/crotonase-like_dom_sf"/>
</dbReference>
<accession>A0A5K7YYZ1</accession>
<dbReference type="Proteomes" id="UP000427906">
    <property type="component" value="Chromosome"/>
</dbReference>
<evidence type="ECO:0000256" key="2">
    <source>
        <dbReference type="ARBA" id="ARBA00023239"/>
    </source>
</evidence>
<evidence type="ECO:0000313" key="3">
    <source>
        <dbReference type="EMBL" id="BBO69827.1"/>
    </source>
</evidence>
<organism evidence="3 4">
    <name type="scientific">Desulfosarcina alkanivorans</name>
    <dbReference type="NCBI Taxonomy" id="571177"/>
    <lineage>
        <taxon>Bacteria</taxon>
        <taxon>Pseudomonadati</taxon>
        <taxon>Thermodesulfobacteriota</taxon>
        <taxon>Desulfobacteria</taxon>
        <taxon>Desulfobacterales</taxon>
        <taxon>Desulfosarcinaceae</taxon>
        <taxon>Desulfosarcina</taxon>
    </lineage>
</organism>
<evidence type="ECO:0000313" key="4">
    <source>
        <dbReference type="Proteomes" id="UP000427906"/>
    </source>
</evidence>
<dbReference type="InterPro" id="IPR014748">
    <property type="entry name" value="Enoyl-CoA_hydra_C"/>
</dbReference>
<name>A0A5K7YYZ1_9BACT</name>
<gene>
    <name evidence="3" type="ORF">DSCA_37570</name>
</gene>
<dbReference type="KEGG" id="dalk:DSCA_37570"/>
<dbReference type="Gene3D" id="1.10.12.10">
    <property type="entry name" value="Lyase 2-enoyl-coa Hydratase, Chain A, domain 2"/>
    <property type="match status" value="1"/>
</dbReference>
<protein>
    <recommendedName>
        <fullName evidence="5">Enoyl-CoA hydratase</fullName>
    </recommendedName>
</protein>
<dbReference type="GO" id="GO:0006635">
    <property type="term" value="P:fatty acid beta-oxidation"/>
    <property type="evidence" value="ECO:0007669"/>
    <property type="project" value="TreeGrafter"/>
</dbReference>
<sequence>MPVIAAISGLALGGGGELALAWDIRIASETAVFGQPEINIGVIPGGGGTQRIPRLMGIGKAKELMYTGDSIETHEAHRIGLVNKVVATASLIDTAKEMAAIFSSKPAFALKMTKMAINDGINMDIRSALAYEARCFEWLFATHDQKEGMAAFIEKRKPEFIGQ</sequence>
<dbReference type="AlphaFoldDB" id="A0A5K7YYZ1"/>
<dbReference type="CDD" id="cd06558">
    <property type="entry name" value="crotonase-like"/>
    <property type="match status" value="1"/>
</dbReference>
<dbReference type="SUPFAM" id="SSF52096">
    <property type="entry name" value="ClpP/crotonase"/>
    <property type="match status" value="1"/>
</dbReference>
<dbReference type="PANTHER" id="PTHR11941">
    <property type="entry name" value="ENOYL-COA HYDRATASE-RELATED"/>
    <property type="match status" value="1"/>
</dbReference>
<evidence type="ECO:0000256" key="1">
    <source>
        <dbReference type="ARBA" id="ARBA00005254"/>
    </source>
</evidence>
<keyword evidence="4" id="KW-1185">Reference proteome</keyword>
<dbReference type="Gene3D" id="3.90.226.10">
    <property type="entry name" value="2-enoyl-CoA Hydratase, Chain A, domain 1"/>
    <property type="match status" value="1"/>
</dbReference>
<dbReference type="InterPro" id="IPR001753">
    <property type="entry name" value="Enoyl-CoA_hydra/iso"/>
</dbReference>
<keyword evidence="2" id="KW-0456">Lyase</keyword>
<dbReference type="Pfam" id="PF00378">
    <property type="entry name" value="ECH_1"/>
    <property type="match status" value="1"/>
</dbReference>
<comment type="similarity">
    <text evidence="1">Belongs to the enoyl-CoA hydratase/isomerase family.</text>
</comment>
<dbReference type="EMBL" id="AP021874">
    <property type="protein sequence ID" value="BBO69827.1"/>
    <property type="molecule type" value="Genomic_DNA"/>
</dbReference>
<dbReference type="FunFam" id="1.10.12.10:FF:000001">
    <property type="entry name" value="Probable enoyl-CoA hydratase, mitochondrial"/>
    <property type="match status" value="1"/>
</dbReference>
<dbReference type="PANTHER" id="PTHR11941:SF54">
    <property type="entry name" value="ENOYL-COA HYDRATASE, MITOCHONDRIAL"/>
    <property type="match status" value="1"/>
</dbReference>
<reference evidence="3 4" key="1">
    <citation type="submission" date="2019-11" db="EMBL/GenBank/DDBJ databases">
        <title>Comparative genomics of hydrocarbon-degrading Desulfosarcina strains.</title>
        <authorList>
            <person name="Watanabe M."/>
            <person name="Kojima H."/>
            <person name="Fukui M."/>
        </authorList>
    </citation>
    <scope>NUCLEOTIDE SEQUENCE [LARGE SCALE GENOMIC DNA]</scope>
    <source>
        <strain evidence="3 4">PL12</strain>
    </source>
</reference>
<evidence type="ECO:0008006" key="5">
    <source>
        <dbReference type="Google" id="ProtNLM"/>
    </source>
</evidence>
<dbReference type="GO" id="GO:0016836">
    <property type="term" value="F:hydro-lyase activity"/>
    <property type="evidence" value="ECO:0007669"/>
    <property type="project" value="UniProtKB-ARBA"/>
</dbReference>
<proteinExistence type="inferred from homology"/>